<reference evidence="2" key="1">
    <citation type="submission" date="2023-03" db="EMBL/GenBank/DDBJ databases">
        <title>Chitinimonas shenzhenensis gen. nov., sp. nov., a novel member of family Burkholderiaceae isolated from activated sludge collected in Shen Zhen, China.</title>
        <authorList>
            <person name="Wang X."/>
        </authorList>
    </citation>
    <scope>NUCLEOTIDE SEQUENCE</scope>
    <source>
        <strain evidence="2">DQS-5</strain>
    </source>
</reference>
<dbReference type="Gene3D" id="3.10.310.10">
    <property type="entry name" value="Diaminopimelate Epimerase, Chain A, domain 1"/>
    <property type="match status" value="2"/>
</dbReference>
<dbReference type="SUPFAM" id="SSF54506">
    <property type="entry name" value="Diaminopimelate epimerase-like"/>
    <property type="match status" value="1"/>
</dbReference>
<dbReference type="EMBL" id="JARRAF010000002">
    <property type="protein sequence ID" value="MDK2122805.1"/>
    <property type="molecule type" value="Genomic_DNA"/>
</dbReference>
<proteinExistence type="inferred from homology"/>
<evidence type="ECO:0000313" key="3">
    <source>
        <dbReference type="Proteomes" id="UP001172778"/>
    </source>
</evidence>
<gene>
    <name evidence="2" type="ORF">PZA18_01940</name>
</gene>
<organism evidence="2 3">
    <name type="scientific">Parachitinimonas caeni</name>
    <dbReference type="NCBI Taxonomy" id="3031301"/>
    <lineage>
        <taxon>Bacteria</taxon>
        <taxon>Pseudomonadati</taxon>
        <taxon>Pseudomonadota</taxon>
        <taxon>Betaproteobacteria</taxon>
        <taxon>Neisseriales</taxon>
        <taxon>Chitinibacteraceae</taxon>
        <taxon>Parachitinimonas</taxon>
    </lineage>
</organism>
<dbReference type="NCBIfam" id="TIGR00654">
    <property type="entry name" value="PhzF_family"/>
    <property type="match status" value="1"/>
</dbReference>
<dbReference type="PIRSF" id="PIRSF016184">
    <property type="entry name" value="PhzC_PhzF"/>
    <property type="match status" value="1"/>
</dbReference>
<dbReference type="PANTHER" id="PTHR13774">
    <property type="entry name" value="PHENAZINE BIOSYNTHESIS PROTEIN"/>
    <property type="match status" value="1"/>
</dbReference>
<evidence type="ECO:0000256" key="1">
    <source>
        <dbReference type="ARBA" id="ARBA00008270"/>
    </source>
</evidence>
<dbReference type="Pfam" id="PF02567">
    <property type="entry name" value="PhzC-PhzF"/>
    <property type="match status" value="1"/>
</dbReference>
<dbReference type="InterPro" id="IPR003719">
    <property type="entry name" value="Phenazine_PhzF-like"/>
</dbReference>
<evidence type="ECO:0000313" key="2">
    <source>
        <dbReference type="EMBL" id="MDK2122805.1"/>
    </source>
</evidence>
<sequence>MPEVRFRIVNVFAETAFGGNPLAVVEDASQLDAQTMQAIASQFNLSETAFLFESETASAALRIFTPAYELPFAGHPALGAAAVVRRVYQTGDTVTLQLPAGQIALQAQQDRWRLRAPVPLHRLCELDRRQIAEVLGLGPDQLAGEPVWMSVQGNEQLLVSVKDEVAIEGCQPDAGLMARRVRNVAGQSKVYVFARTEEGFLARFFWLKQGCVMEDPGTGSAAANLGGWWQLQCGRVPLKAQISQGRQTGRLNCLSLEVATDGGIYVGGRVVELGCGVLHL</sequence>
<dbReference type="PANTHER" id="PTHR13774:SF32">
    <property type="entry name" value="ANTISENSE-ENHANCING SEQUENCE 1"/>
    <property type="match status" value="1"/>
</dbReference>
<comment type="caution">
    <text evidence="2">The sequence shown here is derived from an EMBL/GenBank/DDBJ whole genome shotgun (WGS) entry which is preliminary data.</text>
</comment>
<keyword evidence="3" id="KW-1185">Reference proteome</keyword>
<protein>
    <submittedName>
        <fullName evidence="2">PhzF family phenazine biosynthesis protein</fullName>
    </submittedName>
</protein>
<comment type="similarity">
    <text evidence="1">Belongs to the PhzF family.</text>
</comment>
<dbReference type="RefSeq" id="WP_284099095.1">
    <property type="nucleotide sequence ID" value="NZ_JARRAF010000002.1"/>
</dbReference>
<accession>A0ABT7DRW0</accession>
<name>A0ABT7DRW0_9NEIS</name>
<dbReference type="Proteomes" id="UP001172778">
    <property type="component" value="Unassembled WGS sequence"/>
</dbReference>